<accession>A0A9D4I463</accession>
<name>A0A9D4I463_DREPO</name>
<keyword evidence="2" id="KW-1185">Reference proteome</keyword>
<sequence length="58" mass="6431">MTWMQIAKQKGQTWGSWRDSPTTKVPGGICLTAYVPDGTKGENDEMIQQCCLAIVFLP</sequence>
<organism evidence="1 2">
    <name type="scientific">Dreissena polymorpha</name>
    <name type="common">Zebra mussel</name>
    <name type="synonym">Mytilus polymorpha</name>
    <dbReference type="NCBI Taxonomy" id="45954"/>
    <lineage>
        <taxon>Eukaryota</taxon>
        <taxon>Metazoa</taxon>
        <taxon>Spiralia</taxon>
        <taxon>Lophotrochozoa</taxon>
        <taxon>Mollusca</taxon>
        <taxon>Bivalvia</taxon>
        <taxon>Autobranchia</taxon>
        <taxon>Heteroconchia</taxon>
        <taxon>Euheterodonta</taxon>
        <taxon>Imparidentia</taxon>
        <taxon>Neoheterodontei</taxon>
        <taxon>Myida</taxon>
        <taxon>Dreissenoidea</taxon>
        <taxon>Dreissenidae</taxon>
        <taxon>Dreissena</taxon>
    </lineage>
</organism>
<protein>
    <submittedName>
        <fullName evidence="1">Uncharacterized protein</fullName>
    </submittedName>
</protein>
<evidence type="ECO:0000313" key="1">
    <source>
        <dbReference type="EMBL" id="KAH3749546.1"/>
    </source>
</evidence>
<dbReference type="EMBL" id="JAIWYP010000010">
    <property type="protein sequence ID" value="KAH3749546.1"/>
    <property type="molecule type" value="Genomic_DNA"/>
</dbReference>
<reference evidence="1" key="1">
    <citation type="journal article" date="2019" name="bioRxiv">
        <title>The Genome of the Zebra Mussel, Dreissena polymorpha: A Resource for Invasive Species Research.</title>
        <authorList>
            <person name="McCartney M.A."/>
            <person name="Auch B."/>
            <person name="Kono T."/>
            <person name="Mallez S."/>
            <person name="Zhang Y."/>
            <person name="Obille A."/>
            <person name="Becker A."/>
            <person name="Abrahante J.E."/>
            <person name="Garbe J."/>
            <person name="Badalamenti J.P."/>
            <person name="Herman A."/>
            <person name="Mangelson H."/>
            <person name="Liachko I."/>
            <person name="Sullivan S."/>
            <person name="Sone E.D."/>
            <person name="Koren S."/>
            <person name="Silverstein K.A.T."/>
            <person name="Beckman K.B."/>
            <person name="Gohl D.M."/>
        </authorList>
    </citation>
    <scope>NUCLEOTIDE SEQUENCE</scope>
    <source>
        <strain evidence="1">Duluth1</strain>
        <tissue evidence="1">Whole animal</tissue>
    </source>
</reference>
<evidence type="ECO:0000313" key="2">
    <source>
        <dbReference type="Proteomes" id="UP000828390"/>
    </source>
</evidence>
<gene>
    <name evidence="1" type="ORF">DPMN_184044</name>
</gene>
<dbReference type="Proteomes" id="UP000828390">
    <property type="component" value="Unassembled WGS sequence"/>
</dbReference>
<comment type="caution">
    <text evidence="1">The sequence shown here is derived from an EMBL/GenBank/DDBJ whole genome shotgun (WGS) entry which is preliminary data.</text>
</comment>
<proteinExistence type="predicted"/>
<reference evidence="1" key="2">
    <citation type="submission" date="2020-11" db="EMBL/GenBank/DDBJ databases">
        <authorList>
            <person name="McCartney M.A."/>
            <person name="Auch B."/>
            <person name="Kono T."/>
            <person name="Mallez S."/>
            <person name="Becker A."/>
            <person name="Gohl D.M."/>
            <person name="Silverstein K.A.T."/>
            <person name="Koren S."/>
            <person name="Bechman K.B."/>
            <person name="Herman A."/>
            <person name="Abrahante J.E."/>
            <person name="Garbe J."/>
        </authorList>
    </citation>
    <scope>NUCLEOTIDE SEQUENCE</scope>
    <source>
        <strain evidence="1">Duluth1</strain>
        <tissue evidence="1">Whole animal</tissue>
    </source>
</reference>
<dbReference type="AlphaFoldDB" id="A0A9D4I463"/>